<organism evidence="3 4">
    <name type="scientific">Dothidotthia symphoricarpi CBS 119687</name>
    <dbReference type="NCBI Taxonomy" id="1392245"/>
    <lineage>
        <taxon>Eukaryota</taxon>
        <taxon>Fungi</taxon>
        <taxon>Dikarya</taxon>
        <taxon>Ascomycota</taxon>
        <taxon>Pezizomycotina</taxon>
        <taxon>Dothideomycetes</taxon>
        <taxon>Pleosporomycetidae</taxon>
        <taxon>Pleosporales</taxon>
        <taxon>Dothidotthiaceae</taxon>
        <taxon>Dothidotthia</taxon>
    </lineage>
</organism>
<keyword evidence="4" id="KW-1185">Reference proteome</keyword>
<evidence type="ECO:0000256" key="2">
    <source>
        <dbReference type="SAM" id="Phobius"/>
    </source>
</evidence>
<protein>
    <recommendedName>
        <fullName evidence="5">Glycoprotease family protein</fullName>
    </recommendedName>
</protein>
<evidence type="ECO:0000256" key="1">
    <source>
        <dbReference type="SAM" id="MobiDB-lite"/>
    </source>
</evidence>
<feature type="region of interest" description="Disordered" evidence="1">
    <location>
        <begin position="128"/>
        <end position="160"/>
    </location>
</feature>
<feature type="region of interest" description="Disordered" evidence="1">
    <location>
        <begin position="421"/>
        <end position="495"/>
    </location>
</feature>
<proteinExistence type="predicted"/>
<dbReference type="RefSeq" id="XP_033527261.1">
    <property type="nucleotide sequence ID" value="XM_033664746.1"/>
</dbReference>
<dbReference type="Proteomes" id="UP000799771">
    <property type="component" value="Unassembled WGS sequence"/>
</dbReference>
<keyword evidence="2" id="KW-0472">Membrane</keyword>
<sequence length="932" mass="102601">MTNTNPTDGFAYRDDREEHILVHFNEDFAGTSVAPDATQEIRKMESDTQNTARTAAYRKSRGSLVSRHMSRRREQRERQTKLGITLDTSFTRHKGKAPHEVFPGDGLNSKRLSRKPTWLTRSSMKYKGLGITRGTPQPNNTHRRHSSIDHDEPMTTDSLQSGIKPWQDISPWDRPIPIGISIPTDSVSDFSTYRTSRFRAGSDATLVTPSIIITPAAAMQSANSDVTELPRHSRNDTLDSAGTAFEEDDDMKRRERIMSTSTFFEEDVTPLRERTIESTLNVETPMVPTPRRSQGWWNFITTPFVTTPRSAVWPQYGRDGDRTPDVPTVPAPHLTTTSPSTYIWSATEKSPSFSTNASVAVIPSQSSTPQAITSPFSSMSATPVVGTAAIGTILMPRQVEEQPRAININIELQDRRPDTNFRLADANSPANNQHSRSSSPASRLQGVGSSSTQSQSLPVFAPPPTFSRKGSHFSYDHSGSSSVASSPDLKKTKKHRKVSNMMGLFSCNKRKQQSNTDEKKKKKRGWCFWCCGCCLVLVVLMAVIIPVVVVFTKHHDKTPTGTQPGQEVGSQWLNLTNYPAIPTGISTISQPEAVEEQSGCVAPTTLWSCALPKELQDSVKPNKPDQPNFKIEITFDNSTTATPSSTQLAKRVANPVSASAFIRSRILNVRSVPSPSPAPPSDQDMKFIGETTDGNNAPYEGEDTPLFVTFQDPRSTASRLLKRASSDPTNITSVIPPPLLNSDGTAAPANLLPLPFAQPLRLYNRGLDTEHYGFYTYFDRSIFLKSINDTNRGGSPADTDGGSNFNAATLRCTFSETRFLVQIWTRSAASKPLLQSATQNATDAYKRPGTFPYPVTVTIDRHGGNAAKKNLYCYNVETDGTIKNKASKRFFQFEDRAFGGNLVNGTQGRQVVTGPIDGGSGGCGCQWQNWLN</sequence>
<dbReference type="OrthoDB" id="10259622at2759"/>
<gene>
    <name evidence="3" type="ORF">P153DRAFT_309610</name>
</gene>
<evidence type="ECO:0008006" key="5">
    <source>
        <dbReference type="Google" id="ProtNLM"/>
    </source>
</evidence>
<keyword evidence="2" id="KW-1133">Transmembrane helix</keyword>
<name>A0A6A6APK7_9PLEO</name>
<reference evidence="3" key="1">
    <citation type="journal article" date="2020" name="Stud. Mycol.">
        <title>101 Dothideomycetes genomes: a test case for predicting lifestyles and emergence of pathogens.</title>
        <authorList>
            <person name="Haridas S."/>
            <person name="Albert R."/>
            <person name="Binder M."/>
            <person name="Bloem J."/>
            <person name="Labutti K."/>
            <person name="Salamov A."/>
            <person name="Andreopoulos B."/>
            <person name="Baker S."/>
            <person name="Barry K."/>
            <person name="Bills G."/>
            <person name="Bluhm B."/>
            <person name="Cannon C."/>
            <person name="Castanera R."/>
            <person name="Culley D."/>
            <person name="Daum C."/>
            <person name="Ezra D."/>
            <person name="Gonzalez J."/>
            <person name="Henrissat B."/>
            <person name="Kuo A."/>
            <person name="Liang C."/>
            <person name="Lipzen A."/>
            <person name="Lutzoni F."/>
            <person name="Magnuson J."/>
            <person name="Mondo S."/>
            <person name="Nolan M."/>
            <person name="Ohm R."/>
            <person name="Pangilinan J."/>
            <person name="Park H.-J."/>
            <person name="Ramirez L."/>
            <person name="Alfaro M."/>
            <person name="Sun H."/>
            <person name="Tritt A."/>
            <person name="Yoshinaga Y."/>
            <person name="Zwiers L.-H."/>
            <person name="Turgeon B."/>
            <person name="Goodwin S."/>
            <person name="Spatafora J."/>
            <person name="Crous P."/>
            <person name="Grigoriev I."/>
        </authorList>
    </citation>
    <scope>NUCLEOTIDE SEQUENCE</scope>
    <source>
        <strain evidence="3">CBS 119687</strain>
    </source>
</reference>
<dbReference type="EMBL" id="ML977500">
    <property type="protein sequence ID" value="KAF2132874.1"/>
    <property type="molecule type" value="Genomic_DNA"/>
</dbReference>
<feature type="transmembrane region" description="Helical" evidence="2">
    <location>
        <begin position="526"/>
        <end position="551"/>
    </location>
</feature>
<dbReference type="AlphaFoldDB" id="A0A6A6APK7"/>
<dbReference type="GeneID" id="54405178"/>
<feature type="compositionally biased region" description="Polar residues" evidence="1">
    <location>
        <begin position="428"/>
        <end position="442"/>
    </location>
</feature>
<accession>A0A6A6APK7</accession>
<evidence type="ECO:0000313" key="4">
    <source>
        <dbReference type="Proteomes" id="UP000799771"/>
    </source>
</evidence>
<keyword evidence="2" id="KW-0812">Transmembrane</keyword>
<evidence type="ECO:0000313" key="3">
    <source>
        <dbReference type="EMBL" id="KAF2132874.1"/>
    </source>
</evidence>
<feature type="compositionally biased region" description="Low complexity" evidence="1">
    <location>
        <begin position="472"/>
        <end position="482"/>
    </location>
</feature>
<feature type="region of interest" description="Disordered" evidence="1">
    <location>
        <begin position="46"/>
        <end position="78"/>
    </location>
</feature>